<dbReference type="InterPro" id="IPR001254">
    <property type="entry name" value="Trypsin_dom"/>
</dbReference>
<evidence type="ECO:0000256" key="1">
    <source>
        <dbReference type="ARBA" id="ARBA00023157"/>
    </source>
</evidence>
<dbReference type="InterPro" id="IPR009003">
    <property type="entry name" value="Peptidase_S1_PA"/>
</dbReference>
<dbReference type="Gene3D" id="2.40.10.10">
    <property type="entry name" value="Trypsin-like serine proteases"/>
    <property type="match status" value="2"/>
</dbReference>
<feature type="domain" description="Peptidase S1" evidence="5">
    <location>
        <begin position="54"/>
        <end position="252"/>
    </location>
</feature>
<dbReference type="InParanoid" id="A0A7R8V2V7"/>
<dbReference type="AlphaFoldDB" id="A0A7R8V2V7"/>
<dbReference type="GO" id="GO:0004252">
    <property type="term" value="F:serine-type endopeptidase activity"/>
    <property type="evidence" value="ECO:0007669"/>
    <property type="project" value="InterPro"/>
</dbReference>
<feature type="signal peptide" evidence="4">
    <location>
        <begin position="1"/>
        <end position="17"/>
    </location>
</feature>
<reference evidence="6 7" key="1">
    <citation type="submission" date="2020-11" db="EMBL/GenBank/DDBJ databases">
        <authorList>
            <person name="Wallbank WR R."/>
            <person name="Pardo Diaz C."/>
            <person name="Kozak K."/>
            <person name="Martin S."/>
            <person name="Jiggins C."/>
            <person name="Moest M."/>
            <person name="Warren A I."/>
            <person name="Generalovic N T."/>
            <person name="Byers J.R.P. K."/>
            <person name="Montejo-Kovacevich G."/>
            <person name="Yen C E."/>
        </authorList>
    </citation>
    <scope>NUCLEOTIDE SEQUENCE [LARGE SCALE GENOMIC DNA]</scope>
</reference>
<evidence type="ECO:0000256" key="3">
    <source>
        <dbReference type="RuleBase" id="RU363034"/>
    </source>
</evidence>
<dbReference type="PROSITE" id="PS50240">
    <property type="entry name" value="TRYPSIN_DOM"/>
    <property type="match status" value="2"/>
</dbReference>
<dbReference type="FunFam" id="2.40.10.10:FF:000002">
    <property type="entry name" value="Transmembrane protease serine"/>
    <property type="match status" value="1"/>
</dbReference>
<sequence length="521" mass="56465">MLTVIQVAVMLLSIVSAESTSSPSQLIRPSLLNKNGLRLQLPSKPNKNNLTPKIIGGTNAHNDDTKYQVSIRLRAAERIFGSGHICGGSLISYTTVLTAAHCLFYFNDDNKEGVLRSSSEFSVVMGTMDRFIRTATTLSYTITSFKYHEQFNTEDMRNDIALMFLNGQVPPNFPTVQPISPATYAVQPGSICQINGWGTDAFQGAASNILLTANVTLFSPKDCRRRYGDMLLSGMMCAGDWSGSHDACQGDSVKGESRIVGGSVATLQTAPYQASIRVRASDIPFGQGHICGGSLINDRTVLTAAHCFYYETNNGYSMWSAYSLSVVLGTVNRFQRTTYTFESFIKYYVVNKQFSIKTLKNDIATIILSTPVPTNNPYIQPIPLATFAFGDNTTCLITGFGSTLYNGSPSAQLMAANISLISQYSCGTVYQLYPGMICAGLSNGSRDACQGDSGGPLACNNVLYGVVSWGYKCAVAGYPGVYTSVPYFLKWIKTNSSNQLVKNVLLMVAPALVALSSLLYK</sequence>
<comment type="similarity">
    <text evidence="2">Belongs to the peptidase S1 family. CLIP subfamily.</text>
</comment>
<feature type="domain" description="Peptidase S1" evidence="5">
    <location>
        <begin position="259"/>
        <end position="497"/>
    </location>
</feature>
<dbReference type="PROSITE" id="PS00134">
    <property type="entry name" value="TRYPSIN_HIS"/>
    <property type="match status" value="1"/>
</dbReference>
<name>A0A7R8V2V7_HERIL</name>
<keyword evidence="3" id="KW-0378">Hydrolase</keyword>
<dbReference type="OrthoDB" id="10059102at2759"/>
<proteinExistence type="inferred from homology"/>
<dbReference type="InterPro" id="IPR018114">
    <property type="entry name" value="TRYPSIN_HIS"/>
</dbReference>
<dbReference type="PROSITE" id="PS00135">
    <property type="entry name" value="TRYPSIN_SER"/>
    <property type="match status" value="1"/>
</dbReference>
<dbReference type="Pfam" id="PF00089">
    <property type="entry name" value="Trypsin"/>
    <property type="match status" value="2"/>
</dbReference>
<dbReference type="SMART" id="SM00020">
    <property type="entry name" value="Tryp_SPc"/>
    <property type="match status" value="2"/>
</dbReference>
<dbReference type="EMBL" id="LR899013">
    <property type="protein sequence ID" value="CAD7091162.1"/>
    <property type="molecule type" value="Genomic_DNA"/>
</dbReference>
<dbReference type="InterPro" id="IPR043504">
    <property type="entry name" value="Peptidase_S1_PA_chymotrypsin"/>
</dbReference>
<keyword evidence="3" id="KW-0645">Protease</keyword>
<evidence type="ECO:0000259" key="5">
    <source>
        <dbReference type="PROSITE" id="PS50240"/>
    </source>
</evidence>
<dbReference type="InterPro" id="IPR033116">
    <property type="entry name" value="TRYPSIN_SER"/>
</dbReference>
<dbReference type="PANTHER" id="PTHR24252:SF28">
    <property type="entry name" value="TRANSMEMBRANE PROTEASE SERINE 11C ISOFORM X1"/>
    <property type="match status" value="1"/>
</dbReference>
<dbReference type="InterPro" id="IPR001314">
    <property type="entry name" value="Peptidase_S1A"/>
</dbReference>
<evidence type="ECO:0000256" key="2">
    <source>
        <dbReference type="ARBA" id="ARBA00024195"/>
    </source>
</evidence>
<keyword evidence="7" id="KW-1185">Reference proteome</keyword>
<dbReference type="PRINTS" id="PR00722">
    <property type="entry name" value="CHYMOTRYPSIN"/>
</dbReference>
<accession>A0A7R8V2V7</accession>
<dbReference type="PANTHER" id="PTHR24252">
    <property type="entry name" value="ACROSIN-RELATED"/>
    <property type="match status" value="1"/>
</dbReference>
<evidence type="ECO:0000313" key="7">
    <source>
        <dbReference type="Proteomes" id="UP000594454"/>
    </source>
</evidence>
<evidence type="ECO:0000313" key="6">
    <source>
        <dbReference type="EMBL" id="CAD7091162.1"/>
    </source>
</evidence>
<dbReference type="GO" id="GO:0006508">
    <property type="term" value="P:proteolysis"/>
    <property type="evidence" value="ECO:0007669"/>
    <property type="project" value="UniProtKB-KW"/>
</dbReference>
<dbReference type="FunFam" id="2.40.10.10:FF:000068">
    <property type="entry name" value="transmembrane protease serine 2"/>
    <property type="match status" value="2"/>
</dbReference>
<protein>
    <recommendedName>
        <fullName evidence="5">Peptidase S1 domain-containing protein</fullName>
    </recommendedName>
</protein>
<keyword evidence="3" id="KW-0720">Serine protease</keyword>
<gene>
    <name evidence="6" type="ORF">HERILL_LOCUS13592</name>
</gene>
<feature type="chain" id="PRO_5030521556" description="Peptidase S1 domain-containing protein" evidence="4">
    <location>
        <begin position="18"/>
        <end position="521"/>
    </location>
</feature>
<organism evidence="6 7">
    <name type="scientific">Hermetia illucens</name>
    <name type="common">Black soldier fly</name>
    <dbReference type="NCBI Taxonomy" id="343691"/>
    <lineage>
        <taxon>Eukaryota</taxon>
        <taxon>Metazoa</taxon>
        <taxon>Ecdysozoa</taxon>
        <taxon>Arthropoda</taxon>
        <taxon>Hexapoda</taxon>
        <taxon>Insecta</taxon>
        <taxon>Pterygota</taxon>
        <taxon>Neoptera</taxon>
        <taxon>Endopterygota</taxon>
        <taxon>Diptera</taxon>
        <taxon>Brachycera</taxon>
        <taxon>Stratiomyomorpha</taxon>
        <taxon>Stratiomyidae</taxon>
        <taxon>Hermetiinae</taxon>
        <taxon>Hermetia</taxon>
    </lineage>
</organism>
<dbReference type="CDD" id="cd00190">
    <property type="entry name" value="Tryp_SPc"/>
    <property type="match status" value="2"/>
</dbReference>
<evidence type="ECO:0000256" key="4">
    <source>
        <dbReference type="SAM" id="SignalP"/>
    </source>
</evidence>
<keyword evidence="4" id="KW-0732">Signal</keyword>
<keyword evidence="1" id="KW-1015">Disulfide bond</keyword>
<dbReference type="SUPFAM" id="SSF50494">
    <property type="entry name" value="Trypsin-like serine proteases"/>
    <property type="match status" value="2"/>
</dbReference>
<dbReference type="Proteomes" id="UP000594454">
    <property type="component" value="Chromosome 5"/>
</dbReference>